<dbReference type="Proteomes" id="UP000516696">
    <property type="component" value="Chromosome"/>
</dbReference>
<dbReference type="Proteomes" id="UP001183682">
    <property type="component" value="Unassembled WGS sequence"/>
</dbReference>
<dbReference type="SUPFAM" id="SSF52499">
    <property type="entry name" value="Isochorismatase-like hydrolases"/>
    <property type="match status" value="1"/>
</dbReference>
<dbReference type="AlphaFoldDB" id="A0A1V8Z3J3"/>
<dbReference type="EC" id="3.-.-.-" evidence="4"/>
<sequence>MLVVIDMQNQIRDENSQSFISDSPALITRIAKRLQQARAEGEYILFTRDIPIDCKDTPDEEQEALQIVPELQPLPNEKVIKKYYFSIPPEVLLEIKEQLFNDKNEQKHIEVTGVETNICVLSNTIEIQSAFPEADFLINQQLVSGRNHESSGLKILQDFNVEVVDRTDN</sequence>
<evidence type="ECO:0000313" key="11">
    <source>
        <dbReference type="Proteomes" id="UP001241571"/>
    </source>
</evidence>
<dbReference type="CDD" id="cd00431">
    <property type="entry name" value="cysteine_hydrolases"/>
    <property type="match status" value="1"/>
</dbReference>
<organism evidence="5 10">
    <name type="scientific">Enterococcus gallinarum</name>
    <dbReference type="NCBI Taxonomy" id="1353"/>
    <lineage>
        <taxon>Bacteria</taxon>
        <taxon>Bacillati</taxon>
        <taxon>Bacillota</taxon>
        <taxon>Bacilli</taxon>
        <taxon>Lactobacillales</taxon>
        <taxon>Enterococcaceae</taxon>
        <taxon>Enterococcus</taxon>
    </lineage>
</organism>
<feature type="domain" description="Isochorismatase-like" evidence="3">
    <location>
        <begin position="1"/>
        <end position="124"/>
    </location>
</feature>
<dbReference type="EMBL" id="JARPZN010000001">
    <property type="protein sequence ID" value="MDT2688961.1"/>
    <property type="molecule type" value="Genomic_DNA"/>
</dbReference>
<keyword evidence="2 5" id="KW-0378">Hydrolase</keyword>
<dbReference type="EMBL" id="CP050485">
    <property type="protein sequence ID" value="QOG28089.1"/>
    <property type="molecule type" value="Genomic_DNA"/>
</dbReference>
<proteinExistence type="inferred from homology"/>
<reference evidence="4 11" key="4">
    <citation type="submission" date="2023-06" db="EMBL/GenBank/DDBJ databases">
        <title>Acute promotion of culturable opportunistic pathogens and persistent increase of antibiotic resistance following antibiotic exposure in mouse gut microbiota.</title>
        <authorList>
            <person name="Li L."/>
            <person name="Wang B."/>
            <person name="Sun Y."/>
            <person name="Wang M."/>
            <person name="Xu H."/>
        </authorList>
    </citation>
    <scope>NUCLEOTIDE SEQUENCE [LARGE SCALE GENOMIC DNA]</scope>
    <source>
        <strain evidence="4 11">CRI2_2</strain>
    </source>
</reference>
<dbReference type="InterPro" id="IPR050272">
    <property type="entry name" value="Isochorismatase-like_hydrls"/>
</dbReference>
<dbReference type="GeneID" id="93224857"/>
<dbReference type="Proteomes" id="UP000439965">
    <property type="component" value="Unassembled WGS sequence"/>
</dbReference>
<name>A0A1V8Z3J3_ENTGA</name>
<dbReference type="Gene3D" id="3.40.50.850">
    <property type="entry name" value="Isochorismatase-like"/>
    <property type="match status" value="1"/>
</dbReference>
<dbReference type="GO" id="GO:0016787">
    <property type="term" value="F:hydrolase activity"/>
    <property type="evidence" value="ECO:0007669"/>
    <property type="project" value="UniProtKB-KW"/>
</dbReference>
<dbReference type="PANTHER" id="PTHR43540:SF6">
    <property type="entry name" value="ISOCHORISMATASE-LIKE DOMAIN-CONTAINING PROTEIN"/>
    <property type="match status" value="1"/>
</dbReference>
<dbReference type="EMBL" id="JASUBT010000002">
    <property type="protein sequence ID" value="MDL4934654.1"/>
    <property type="molecule type" value="Genomic_DNA"/>
</dbReference>
<dbReference type="PANTHER" id="PTHR43540">
    <property type="entry name" value="PEROXYUREIDOACRYLATE/UREIDOACRYLATE AMIDOHYDROLASE-RELATED"/>
    <property type="match status" value="1"/>
</dbReference>
<evidence type="ECO:0000313" key="7">
    <source>
        <dbReference type="EMBL" id="QOG28089.1"/>
    </source>
</evidence>
<evidence type="ECO:0000313" key="10">
    <source>
        <dbReference type="Proteomes" id="UP001183682"/>
    </source>
</evidence>
<dbReference type="InterPro" id="IPR036380">
    <property type="entry name" value="Isochorismatase-like_sf"/>
</dbReference>
<reference evidence="7 9" key="2">
    <citation type="submission" date="2020-03" db="EMBL/GenBank/DDBJ databases">
        <title>Characterization of ganglioside-mimicking enterococci.</title>
        <authorList>
            <person name="Patry R.T."/>
            <person name="Nothaft H."/>
            <person name="Bridger R."/>
            <person name="Shajahan A."/>
            <person name="Huynh S."/>
            <person name="Sanchez S."/>
            <person name="Azadi P."/>
            <person name="Cooper K."/>
            <person name="Miller W.G."/>
            <person name="Parker C.T."/>
            <person name="Wells L."/>
            <person name="Szymanski C.M."/>
        </authorList>
    </citation>
    <scope>NUCLEOTIDE SEQUENCE [LARGE SCALE GENOMIC DNA]</scope>
    <source>
        <strain evidence="7 9">EGM181</strain>
    </source>
</reference>
<evidence type="ECO:0000313" key="5">
    <source>
        <dbReference type="EMBL" id="MDT2688961.1"/>
    </source>
</evidence>
<evidence type="ECO:0000313" key="6">
    <source>
        <dbReference type="EMBL" id="MXS27027.1"/>
    </source>
</evidence>
<reference evidence="5" key="3">
    <citation type="submission" date="2023-03" db="EMBL/GenBank/DDBJ databases">
        <authorList>
            <person name="Shen W."/>
            <person name="Cai J."/>
        </authorList>
    </citation>
    <scope>NUCLEOTIDE SEQUENCE</scope>
    <source>
        <strain evidence="5">K69-2</strain>
    </source>
</reference>
<evidence type="ECO:0000313" key="8">
    <source>
        <dbReference type="Proteomes" id="UP000439965"/>
    </source>
</evidence>
<accession>A0A1V8Z3J3</accession>
<evidence type="ECO:0000259" key="3">
    <source>
        <dbReference type="Pfam" id="PF00857"/>
    </source>
</evidence>
<dbReference type="EMBL" id="WVTI01000014">
    <property type="protein sequence ID" value="MXS27027.1"/>
    <property type="molecule type" value="Genomic_DNA"/>
</dbReference>
<protein>
    <submittedName>
        <fullName evidence="4 5">Cysteine hydrolase</fullName>
        <ecNumber evidence="4">3.-.-.-</ecNumber>
    </submittedName>
    <submittedName>
        <fullName evidence="6">Isochorismatase family protein</fullName>
    </submittedName>
</protein>
<evidence type="ECO:0000313" key="9">
    <source>
        <dbReference type="Proteomes" id="UP000516696"/>
    </source>
</evidence>
<dbReference type="Proteomes" id="UP001241571">
    <property type="component" value="Unassembled WGS sequence"/>
</dbReference>
<evidence type="ECO:0000313" key="4">
    <source>
        <dbReference type="EMBL" id="MDL4934654.1"/>
    </source>
</evidence>
<dbReference type="Pfam" id="PF00857">
    <property type="entry name" value="Isochorismatase"/>
    <property type="match status" value="1"/>
</dbReference>
<reference evidence="6 8" key="1">
    <citation type="submission" date="2019-04" db="EMBL/GenBank/DDBJ databases">
        <title>Step-wise assembly of the neonatal virome modulated by breast feeding.</title>
        <authorList>
            <person name="Liang G."/>
            <person name="Bushman F."/>
        </authorList>
    </citation>
    <scope>NUCLEOTIDE SEQUENCE [LARGE SCALE GENOMIC DNA]</scope>
    <source>
        <strain evidence="6 8">E3404</strain>
    </source>
</reference>
<evidence type="ECO:0000256" key="1">
    <source>
        <dbReference type="ARBA" id="ARBA00006336"/>
    </source>
</evidence>
<gene>
    <name evidence="7" type="ORF">EGM181_12900</name>
    <name evidence="6" type="ORF">GTI89_13290</name>
    <name evidence="5" type="ORF">P7E30_01915</name>
    <name evidence="4" type="ORF">QRX88_02835</name>
</gene>
<dbReference type="InterPro" id="IPR000868">
    <property type="entry name" value="Isochorismatase-like_dom"/>
</dbReference>
<comment type="similarity">
    <text evidence="1">Belongs to the isochorismatase family.</text>
</comment>
<evidence type="ECO:0000256" key="2">
    <source>
        <dbReference type="ARBA" id="ARBA00022801"/>
    </source>
</evidence>
<dbReference type="RefSeq" id="WP_005470828.1">
    <property type="nucleotide sequence ID" value="NZ_BSYC01000001.1"/>
</dbReference>